<evidence type="ECO:0000256" key="5">
    <source>
        <dbReference type="ARBA" id="ARBA00022801"/>
    </source>
</evidence>
<dbReference type="AlphaFoldDB" id="A0AAD8D6N7"/>
<keyword evidence="5 13" id="KW-0378">Hydrolase</keyword>
<dbReference type="Pfam" id="PF04181">
    <property type="entry name" value="RPAP2_Rtr1"/>
    <property type="match status" value="1"/>
</dbReference>
<dbReference type="InterPro" id="IPR039693">
    <property type="entry name" value="Rtr1/RPAP2"/>
</dbReference>
<evidence type="ECO:0000313" key="17">
    <source>
        <dbReference type="Proteomes" id="UP001230051"/>
    </source>
</evidence>
<dbReference type="GO" id="GO:0008270">
    <property type="term" value="F:zinc ion binding"/>
    <property type="evidence" value="ECO:0007669"/>
    <property type="project" value="UniProtKB-KW"/>
</dbReference>
<dbReference type="InterPro" id="IPR007308">
    <property type="entry name" value="Rtr1/RPAP2_dom"/>
</dbReference>
<evidence type="ECO:0000256" key="7">
    <source>
        <dbReference type="ARBA" id="ARBA00022912"/>
    </source>
</evidence>
<evidence type="ECO:0000256" key="14">
    <source>
        <dbReference type="SAM" id="MobiDB-lite"/>
    </source>
</evidence>
<evidence type="ECO:0000256" key="4">
    <source>
        <dbReference type="ARBA" id="ARBA00022771"/>
    </source>
</evidence>
<reference evidence="16" key="1">
    <citation type="submission" date="2022-02" db="EMBL/GenBank/DDBJ databases">
        <title>Atlantic sturgeon de novo genome assembly.</title>
        <authorList>
            <person name="Stock M."/>
            <person name="Klopp C."/>
            <person name="Guiguen Y."/>
            <person name="Cabau C."/>
            <person name="Parinello H."/>
            <person name="Santidrian Yebra-Pimentel E."/>
            <person name="Kuhl H."/>
            <person name="Dirks R.P."/>
            <person name="Guessner J."/>
            <person name="Wuertz S."/>
            <person name="Du K."/>
            <person name="Schartl M."/>
        </authorList>
    </citation>
    <scope>NUCLEOTIDE SEQUENCE</scope>
    <source>
        <strain evidence="16">STURGEONOMICS-FGT-2020</strain>
        <tissue evidence="16">Whole blood</tissue>
    </source>
</reference>
<proteinExistence type="inferred from homology"/>
<dbReference type="Proteomes" id="UP001230051">
    <property type="component" value="Unassembled WGS sequence"/>
</dbReference>
<evidence type="ECO:0000256" key="11">
    <source>
        <dbReference type="ARBA" id="ARBA00048336"/>
    </source>
</evidence>
<comment type="subunit">
    <text evidence="13">Associates with the RNA polymerase II complex.</text>
</comment>
<evidence type="ECO:0000256" key="3">
    <source>
        <dbReference type="ARBA" id="ARBA00022723"/>
    </source>
</evidence>
<evidence type="ECO:0000256" key="2">
    <source>
        <dbReference type="ARBA" id="ARBA00005676"/>
    </source>
</evidence>
<dbReference type="PANTHER" id="PTHR14732:SF0">
    <property type="entry name" value="RNA POLYMERASE II SUBUNIT B1 CTD PHOSPHATASE RPAP2-RELATED"/>
    <property type="match status" value="1"/>
</dbReference>
<feature type="region of interest" description="Disordered" evidence="14">
    <location>
        <begin position="149"/>
        <end position="216"/>
    </location>
</feature>
<evidence type="ECO:0000256" key="8">
    <source>
        <dbReference type="ARBA" id="ARBA00023242"/>
    </source>
</evidence>
<comment type="catalytic activity">
    <reaction evidence="10 13">
        <text>O-phospho-L-seryl-[protein] + H2O = L-seryl-[protein] + phosphate</text>
        <dbReference type="Rhea" id="RHEA:20629"/>
        <dbReference type="Rhea" id="RHEA-COMP:9863"/>
        <dbReference type="Rhea" id="RHEA-COMP:11604"/>
        <dbReference type="ChEBI" id="CHEBI:15377"/>
        <dbReference type="ChEBI" id="CHEBI:29999"/>
        <dbReference type="ChEBI" id="CHEBI:43474"/>
        <dbReference type="ChEBI" id="CHEBI:83421"/>
        <dbReference type="EC" id="3.1.3.16"/>
    </reaction>
</comment>
<feature type="domain" description="RTR1-type" evidence="15">
    <location>
        <begin position="70"/>
        <end position="153"/>
    </location>
</feature>
<dbReference type="PANTHER" id="PTHR14732">
    <property type="entry name" value="RNA POLYMERASE II SUBUNIT B1 CTD PHOSPHATASE RPAP2-RELATED"/>
    <property type="match status" value="1"/>
</dbReference>
<keyword evidence="17" id="KW-1185">Reference proteome</keyword>
<evidence type="ECO:0000313" key="16">
    <source>
        <dbReference type="EMBL" id="KAK1164168.1"/>
    </source>
</evidence>
<keyword evidence="3 13" id="KW-0479">Metal-binding</keyword>
<dbReference type="EC" id="3.1.3.16" evidence="13"/>
<evidence type="ECO:0000256" key="12">
    <source>
        <dbReference type="PROSITE-ProRule" id="PRU00812"/>
    </source>
</evidence>
<dbReference type="Gene3D" id="1.25.40.820">
    <property type="match status" value="1"/>
</dbReference>
<feature type="compositionally biased region" description="Basic and acidic residues" evidence="14">
    <location>
        <begin position="152"/>
        <end position="162"/>
    </location>
</feature>
<comment type="caution">
    <text evidence="16">The sequence shown here is derived from an EMBL/GenBank/DDBJ whole genome shotgun (WGS) entry which is preliminary data.</text>
</comment>
<dbReference type="EMBL" id="JAGXEW010000014">
    <property type="protein sequence ID" value="KAK1164168.1"/>
    <property type="molecule type" value="Genomic_DNA"/>
</dbReference>
<dbReference type="GO" id="GO:0043175">
    <property type="term" value="F:RNA polymerase core enzyme binding"/>
    <property type="evidence" value="ECO:0007669"/>
    <property type="project" value="UniProtKB-UniRule"/>
</dbReference>
<organism evidence="16 17">
    <name type="scientific">Acipenser oxyrinchus oxyrinchus</name>
    <dbReference type="NCBI Taxonomy" id="40147"/>
    <lineage>
        <taxon>Eukaryota</taxon>
        <taxon>Metazoa</taxon>
        <taxon>Chordata</taxon>
        <taxon>Craniata</taxon>
        <taxon>Vertebrata</taxon>
        <taxon>Euteleostomi</taxon>
        <taxon>Actinopterygii</taxon>
        <taxon>Chondrostei</taxon>
        <taxon>Acipenseriformes</taxon>
        <taxon>Acipenseridae</taxon>
        <taxon>Acipenser</taxon>
    </lineage>
</organism>
<sequence length="622" mass="69834">MAEIQRRSGRSPKSGRRGGKPVKTVTIEEAAKRKEALKEAYRKRYEEQQRGWQIVERLLEDNIAEEFLVDCAKFISPANYKDTVEERFILRMCGYPVCQNKLVNVPKQQYKISIKTNKVYDITERKCFCSNFCYKASKHFEAQIPDTPVWMREGERPPDVKLLKQGQSGSSGEEVKIAEDPIAPSQIENPDIADIRLPSDSAGSESDSSDPEQDFVSSIVTGGKAGAEEQELVLHKRRRRTPSGWKQHTRQTRTKLEAGGRALKEATESLGNCKINQPKDIAPSVSVPENNVSQPVYGNSASNEDSKPWAETSANLSNIMSVGVSKRGAEGLKSLLVKFKPDHPNEADLAIVKNSLLEMLKKTLAEWKTEETLKFLYGSDYRPKSPQVAAVAAASSVEEELDEDDLAEFLDTLDISDSGQCADKKRCQGSEKSLKPLPDYTTLKRETDLLSLKVREFYKGQYMLPEKADTEKETENNANGGNMDPPLPLVDSNAQHLIQRRIVVDKLNRSLKDILGPLRLALCDVSTDLNNLIRTFRFTSSNIIHKNPEWTLISVVLLSVLTAVSPLLQESLKSPTSIEFISTFMKKLNLKDEDLEITSGLPPRLCSHWSQEEEVLFQECRD</sequence>
<comment type="similarity">
    <text evidence="2 12 13">Belongs to the RPAP2 family.</text>
</comment>
<accession>A0AAD8D6N7</accession>
<dbReference type="InterPro" id="IPR038534">
    <property type="entry name" value="Rtr1/RPAP2_sf"/>
</dbReference>
<comment type="function">
    <text evidence="9">Protein phosphatase that displays CTD phosphatase activity and regulates transcription of snRNA genes. Recognizes and binds phosphorylated 'Ser-7' of the C-terminal heptapeptide repeat domain (CTD) of the largest RNA polymerase II subunit POLR2A, and mediates dephosphorylation of 'Ser-5' of the CTD, thereby promoting transcription of snRNA genes. Downstream of EIF2AK3/PERK, dephosphorylates ERN1, a sensor for the endoplasmic reticulum unfolded protein response (UPR), to abort failed ER-stress adaptation and trigger apoptosis.</text>
</comment>
<keyword evidence="8 13" id="KW-0539">Nucleus</keyword>
<evidence type="ECO:0000256" key="10">
    <source>
        <dbReference type="ARBA" id="ARBA00047761"/>
    </source>
</evidence>
<evidence type="ECO:0000256" key="13">
    <source>
        <dbReference type="RuleBase" id="RU367080"/>
    </source>
</evidence>
<protein>
    <recommendedName>
        <fullName evidence="13">RNA polymerase II subunit B1 CTD phosphatase RPAP2 homolog</fullName>
        <ecNumber evidence="13">3.1.3.16</ecNumber>
    </recommendedName>
</protein>
<dbReference type="PROSITE" id="PS51479">
    <property type="entry name" value="ZF_RTR1"/>
    <property type="match status" value="1"/>
</dbReference>
<name>A0AAD8D6N7_ACIOX</name>
<evidence type="ECO:0000259" key="15">
    <source>
        <dbReference type="PROSITE" id="PS51479"/>
    </source>
</evidence>
<feature type="region of interest" description="Disordered" evidence="14">
    <location>
        <begin position="1"/>
        <end position="25"/>
    </location>
</feature>
<dbReference type="GO" id="GO:0008420">
    <property type="term" value="F:RNA polymerase II CTD heptapeptide repeat phosphatase activity"/>
    <property type="evidence" value="ECO:0007669"/>
    <property type="project" value="UniProtKB-UniRule"/>
</dbReference>
<gene>
    <name evidence="16" type="primary">rpap2</name>
    <name evidence="16" type="ORF">AOXY_G16182</name>
</gene>
<comment type="subcellular location">
    <subcellularLocation>
        <location evidence="1 13">Nucleus</location>
    </subcellularLocation>
</comment>
<keyword evidence="6 13" id="KW-0862">Zinc</keyword>
<comment type="catalytic activity">
    <reaction evidence="11 13">
        <text>O-phospho-L-threonyl-[protein] + H2O = L-threonyl-[protein] + phosphate</text>
        <dbReference type="Rhea" id="RHEA:47004"/>
        <dbReference type="Rhea" id="RHEA-COMP:11060"/>
        <dbReference type="Rhea" id="RHEA-COMP:11605"/>
        <dbReference type="ChEBI" id="CHEBI:15377"/>
        <dbReference type="ChEBI" id="CHEBI:30013"/>
        <dbReference type="ChEBI" id="CHEBI:43474"/>
        <dbReference type="ChEBI" id="CHEBI:61977"/>
        <dbReference type="EC" id="3.1.3.16"/>
    </reaction>
</comment>
<dbReference type="GO" id="GO:0005634">
    <property type="term" value="C:nucleus"/>
    <property type="evidence" value="ECO:0007669"/>
    <property type="project" value="UniProtKB-SubCell"/>
</dbReference>
<evidence type="ECO:0000256" key="1">
    <source>
        <dbReference type="ARBA" id="ARBA00004123"/>
    </source>
</evidence>
<feature type="compositionally biased region" description="Basic residues" evidence="14">
    <location>
        <begin position="7"/>
        <end position="20"/>
    </location>
</feature>
<evidence type="ECO:0000256" key="6">
    <source>
        <dbReference type="ARBA" id="ARBA00022833"/>
    </source>
</evidence>
<dbReference type="GO" id="GO:0005737">
    <property type="term" value="C:cytoplasm"/>
    <property type="evidence" value="ECO:0007669"/>
    <property type="project" value="TreeGrafter"/>
</dbReference>
<keyword evidence="7 13" id="KW-0904">Protein phosphatase</keyword>
<keyword evidence="4 13" id="KW-0863">Zinc-finger</keyword>
<evidence type="ECO:0000256" key="9">
    <source>
        <dbReference type="ARBA" id="ARBA00045547"/>
    </source>
</evidence>